<dbReference type="GO" id="GO:0035025">
    <property type="term" value="P:positive regulation of Rho protein signal transduction"/>
    <property type="evidence" value="ECO:0007669"/>
    <property type="project" value="TreeGrafter"/>
</dbReference>
<dbReference type="GO" id="GO:0070915">
    <property type="term" value="F:lysophosphatidic acid receptor activity"/>
    <property type="evidence" value="ECO:0007669"/>
    <property type="project" value="TreeGrafter"/>
</dbReference>
<keyword evidence="4" id="KW-0325">Glycoprotein</keyword>
<evidence type="ECO:0000313" key="7">
    <source>
        <dbReference type="EMBL" id="PWA13918.1"/>
    </source>
</evidence>
<dbReference type="PANTHER" id="PTHR24232">
    <property type="entry name" value="G-PROTEIN COUPLED RECEPTOR"/>
    <property type="match status" value="1"/>
</dbReference>
<evidence type="ECO:0000256" key="2">
    <source>
        <dbReference type="ARBA" id="ARBA00023040"/>
    </source>
</evidence>
<protein>
    <recommendedName>
        <fullName evidence="9">G-protein coupled receptors family 1 profile domain-containing protein</fullName>
    </recommendedName>
</protein>
<dbReference type="Proteomes" id="UP000250572">
    <property type="component" value="Unassembled WGS sequence"/>
</dbReference>
<keyword evidence="2" id="KW-0297">G-protein coupled receptor</keyword>
<accession>A0A315UQI4</accession>
<feature type="transmembrane region" description="Helical" evidence="6">
    <location>
        <begin position="143"/>
        <end position="168"/>
    </location>
</feature>
<keyword evidence="5" id="KW-0807">Transducer</keyword>
<dbReference type="Gene3D" id="1.20.1070.10">
    <property type="entry name" value="Rhodopsin 7-helix transmembrane proteins"/>
    <property type="match status" value="1"/>
</dbReference>
<dbReference type="GO" id="GO:0005886">
    <property type="term" value="C:plasma membrane"/>
    <property type="evidence" value="ECO:0007669"/>
    <property type="project" value="TreeGrafter"/>
</dbReference>
<feature type="transmembrane region" description="Helical" evidence="6">
    <location>
        <begin position="69"/>
        <end position="94"/>
    </location>
</feature>
<comment type="subcellular location">
    <subcellularLocation>
        <location evidence="1">Membrane</location>
        <topology evidence="1">Multi-pass membrane protein</topology>
    </subcellularLocation>
</comment>
<sequence>MTHKMFRFYWRLMRNNFTAVSRRRKTSKNPEMSLNASSFFNNSLSNSNMSSSVFFDSFYTRCLISSPSSSIYTTLIIIRIFLILPLCLFILNHAVQQQKKSPSSSSATRSHTDYFTYHLVTMELIDVLGYIFSFIGMNNNDLYLIYSAIHLMFFVWYGQMSFHVLTCVERYLAVVHPIAYVGFRNERGIRIRNGIVGFVWLLCFVGMALIAVRNLVFPVCMLIISLTSISFCSLSVLHVLIRPGPGEQAENRDRVVPSKQRAFYTISAILAALLLRITWDSPTAADGPTNADQFHGSQVEGEVVRVTDCGGGRCLFPLLETTTEDQDGEREDG</sequence>
<evidence type="ECO:0000256" key="6">
    <source>
        <dbReference type="SAM" id="Phobius"/>
    </source>
</evidence>
<evidence type="ECO:0000256" key="3">
    <source>
        <dbReference type="ARBA" id="ARBA00023170"/>
    </source>
</evidence>
<dbReference type="PANTHER" id="PTHR24232:SF41">
    <property type="entry name" value="LYSOPHOSPHATIDIC ACID RECEPTOR 4"/>
    <property type="match status" value="1"/>
</dbReference>
<keyword evidence="3" id="KW-0675">Receptor</keyword>
<dbReference type="AlphaFoldDB" id="A0A315UQI4"/>
<dbReference type="SUPFAM" id="SSF81321">
    <property type="entry name" value="Family A G protein-coupled receptor-like"/>
    <property type="match status" value="1"/>
</dbReference>
<reference evidence="7 8" key="1">
    <citation type="journal article" date="2018" name="G3 (Bethesda)">
        <title>A High-Quality Reference Genome for the Invasive Mosquitofish Gambusia affinis Using a Chicago Library.</title>
        <authorList>
            <person name="Hoffberg S.L."/>
            <person name="Troendle N.J."/>
            <person name="Glenn T.C."/>
            <person name="Mahmud O."/>
            <person name="Louha S."/>
            <person name="Chalopin D."/>
            <person name="Bennetzen J.L."/>
            <person name="Mauricio R."/>
        </authorList>
    </citation>
    <scope>NUCLEOTIDE SEQUENCE [LARGE SCALE GENOMIC DNA]</scope>
    <source>
        <strain evidence="7">NE01/NJP1002.9</strain>
        <tissue evidence="7">Muscle</tissue>
    </source>
</reference>
<dbReference type="EMBL" id="NHOQ01002911">
    <property type="protein sequence ID" value="PWA13918.1"/>
    <property type="molecule type" value="Genomic_DNA"/>
</dbReference>
<comment type="caution">
    <text evidence="7">The sequence shown here is derived from an EMBL/GenBank/DDBJ whole genome shotgun (WGS) entry which is preliminary data.</text>
</comment>
<proteinExistence type="predicted"/>
<dbReference type="GO" id="GO:0007200">
    <property type="term" value="P:phospholipase C-activating G protein-coupled receptor signaling pathway"/>
    <property type="evidence" value="ECO:0007669"/>
    <property type="project" value="TreeGrafter"/>
</dbReference>
<keyword evidence="6" id="KW-0812">Transmembrane</keyword>
<evidence type="ECO:0008006" key="9">
    <source>
        <dbReference type="Google" id="ProtNLM"/>
    </source>
</evidence>
<keyword evidence="6" id="KW-1133">Transmembrane helix</keyword>
<evidence type="ECO:0000256" key="1">
    <source>
        <dbReference type="ARBA" id="ARBA00004141"/>
    </source>
</evidence>
<keyword evidence="8" id="KW-1185">Reference proteome</keyword>
<keyword evidence="6" id="KW-0472">Membrane</keyword>
<evidence type="ECO:0000256" key="5">
    <source>
        <dbReference type="ARBA" id="ARBA00023224"/>
    </source>
</evidence>
<feature type="transmembrane region" description="Helical" evidence="6">
    <location>
        <begin position="189"/>
        <end position="210"/>
    </location>
</feature>
<organism evidence="7 8">
    <name type="scientific">Gambusia affinis</name>
    <name type="common">Western mosquitofish</name>
    <name type="synonym">Heterandria affinis</name>
    <dbReference type="NCBI Taxonomy" id="33528"/>
    <lineage>
        <taxon>Eukaryota</taxon>
        <taxon>Metazoa</taxon>
        <taxon>Chordata</taxon>
        <taxon>Craniata</taxon>
        <taxon>Vertebrata</taxon>
        <taxon>Euteleostomi</taxon>
        <taxon>Actinopterygii</taxon>
        <taxon>Neopterygii</taxon>
        <taxon>Teleostei</taxon>
        <taxon>Neoteleostei</taxon>
        <taxon>Acanthomorphata</taxon>
        <taxon>Ovalentaria</taxon>
        <taxon>Atherinomorphae</taxon>
        <taxon>Cyprinodontiformes</taxon>
        <taxon>Poeciliidae</taxon>
        <taxon>Poeciliinae</taxon>
        <taxon>Gambusia</taxon>
    </lineage>
</organism>
<gene>
    <name evidence="7" type="ORF">CCH79_00018523</name>
</gene>
<feature type="transmembrane region" description="Helical" evidence="6">
    <location>
        <begin position="115"/>
        <end position="137"/>
    </location>
</feature>
<name>A0A315UQI4_GAMAF</name>
<evidence type="ECO:0000256" key="4">
    <source>
        <dbReference type="ARBA" id="ARBA00023180"/>
    </source>
</evidence>
<feature type="transmembrane region" description="Helical" evidence="6">
    <location>
        <begin position="262"/>
        <end position="279"/>
    </location>
</feature>
<feature type="transmembrane region" description="Helical" evidence="6">
    <location>
        <begin position="216"/>
        <end position="241"/>
    </location>
</feature>
<evidence type="ECO:0000313" key="8">
    <source>
        <dbReference type="Proteomes" id="UP000250572"/>
    </source>
</evidence>